<keyword evidence="5" id="KW-1185">Reference proteome</keyword>
<evidence type="ECO:0000259" key="2">
    <source>
        <dbReference type="Pfam" id="PF23360"/>
    </source>
</evidence>
<gene>
    <name evidence="6" type="primary">LOC108562218</name>
</gene>
<protein>
    <submittedName>
        <fullName evidence="6">Bardet-Biedl syndrome 7 protein homolog</fullName>
    </submittedName>
</protein>
<dbReference type="Pfam" id="PF23361">
    <property type="entry name" value="BBS7_pf"/>
    <property type="match status" value="1"/>
</dbReference>
<dbReference type="InterPro" id="IPR056335">
    <property type="entry name" value="BBS7_hairpin"/>
</dbReference>
<feature type="domain" description="BBS7 helical hairpin" evidence="1">
    <location>
        <begin position="602"/>
        <end position="716"/>
    </location>
</feature>
<dbReference type="InterPro" id="IPR036322">
    <property type="entry name" value="WD40_repeat_dom_sf"/>
</dbReference>
<evidence type="ECO:0000259" key="1">
    <source>
        <dbReference type="Pfam" id="PF23349"/>
    </source>
</evidence>
<dbReference type="RefSeq" id="XP_017775977.1">
    <property type="nucleotide sequence ID" value="XM_017920488.1"/>
</dbReference>
<dbReference type="GeneID" id="108562218"/>
<dbReference type="PANTHER" id="PTHR16074">
    <property type="entry name" value="BARDET-BIEDL SYNDROME 7 PROTEIN"/>
    <property type="match status" value="1"/>
</dbReference>
<dbReference type="InterPro" id="IPR056333">
    <property type="entry name" value="BBS7_pf_dom"/>
</dbReference>
<proteinExistence type="predicted"/>
<name>A0ABM1MN27_NICVS</name>
<organism evidence="5 6">
    <name type="scientific">Nicrophorus vespilloides</name>
    <name type="common">Boreal carrion beetle</name>
    <dbReference type="NCBI Taxonomy" id="110193"/>
    <lineage>
        <taxon>Eukaryota</taxon>
        <taxon>Metazoa</taxon>
        <taxon>Ecdysozoa</taxon>
        <taxon>Arthropoda</taxon>
        <taxon>Hexapoda</taxon>
        <taxon>Insecta</taxon>
        <taxon>Pterygota</taxon>
        <taxon>Neoptera</taxon>
        <taxon>Endopterygota</taxon>
        <taxon>Coleoptera</taxon>
        <taxon>Polyphaga</taxon>
        <taxon>Staphyliniformia</taxon>
        <taxon>Silphidae</taxon>
        <taxon>Nicrophorinae</taxon>
        <taxon>Nicrophorus</taxon>
    </lineage>
</organism>
<dbReference type="SUPFAM" id="SSF50978">
    <property type="entry name" value="WD40 repeat-like"/>
    <property type="match status" value="1"/>
</dbReference>
<evidence type="ECO:0000313" key="6">
    <source>
        <dbReference type="RefSeq" id="XP_017775977.1"/>
    </source>
</evidence>
<accession>A0ABM1MN27</accession>
<dbReference type="InterPro" id="IPR015943">
    <property type="entry name" value="WD40/YVTN_repeat-like_dom_sf"/>
</dbReference>
<reference evidence="6" key="1">
    <citation type="submission" date="2025-08" db="UniProtKB">
        <authorList>
            <consortium name="RefSeq"/>
        </authorList>
    </citation>
    <scope>IDENTIFICATION</scope>
    <source>
        <tissue evidence="6">Whole Larva</tissue>
    </source>
</reference>
<dbReference type="Pfam" id="PF23743">
    <property type="entry name" value="Beta-prop_BBS7"/>
    <property type="match status" value="1"/>
</dbReference>
<dbReference type="Pfam" id="PF23360">
    <property type="entry name" value="BBS7_GAE"/>
    <property type="match status" value="1"/>
</dbReference>
<feature type="domain" description="BBS7 beta-propeller" evidence="4">
    <location>
        <begin position="21"/>
        <end position="319"/>
    </location>
</feature>
<evidence type="ECO:0000313" key="5">
    <source>
        <dbReference type="Proteomes" id="UP000695000"/>
    </source>
</evidence>
<feature type="domain" description="BBS7 platform" evidence="3">
    <location>
        <begin position="497"/>
        <end position="597"/>
    </location>
</feature>
<sequence length="721" mass="81456">MELELTRVDYTIIGVNSNNCMKLVPIDNNREQQKIAVADNDGVLQVFSIRKEDVSLHFKTLPGPKCTSLQLAGAQGTLSDKIFIASENEVRGYTKKGKLFLSFDTNLTEPISSMYVLGSDLFICGKHIYNQYRDCKDIGSYLCGDRIVDVIALYPEKSYRLISLIACEGRMIRTLEHARVTHSIVIESSPTLLYIYEEEGSKHVIFGTVDGKIGLLDLDRSHSFKKWLISNPDNSSAVSCLNCYDFTKDGINNLIIGRNDGNIEVYTIHISDPMDQAVLIFSYNCNESVTSLQCGIVGSVGYDEILVSTYTGRIFGLTTETTDKNVGGDSTSGNYIFSVDTTQKIIKLRNEIEELQGSLVKEREKYQSLTYSFMDDFSAIPTLTIKDSLVLSKSGASYTLTLEVPTAIDNVLLQSDVPIDLLDVEKNSAVVSYSEADPKKENYLLATYRCQINTNRLEVKIRTIEGQYGTLQAYVTPLIQPKFCQLRQYSIKPLSLHLRIHHFDENRPYNVLTVKGTFSLAEIHAWISNCLPEVPEKPNPMEDTVLNFQSAFLDTMLQCKYMKGEGIFKSDNVSTISILKEYLSKEATRKNTKFEVNAAINDDSINHVLNMIDPKLNGHIQLANKVALMDALQELEINDEESVGYLTENYRNLLVNKASIRAEFSSQPSYLDRLHGIITDLYIDYYKFKGMNVKAKVPRLLEVLQRYTYTELLHIFRPTYV</sequence>
<dbReference type="InterPro" id="IPR056332">
    <property type="entry name" value="Beta-prop_BBS7"/>
</dbReference>
<dbReference type="InterPro" id="IPR056334">
    <property type="entry name" value="BBS7_GAE_dom"/>
</dbReference>
<dbReference type="Pfam" id="PF23349">
    <property type="entry name" value="BBS7_hp"/>
    <property type="match status" value="1"/>
</dbReference>
<dbReference type="PANTHER" id="PTHR16074:SF4">
    <property type="entry name" value="BARDET-BIEDL SYNDROME 7 PROTEIN"/>
    <property type="match status" value="1"/>
</dbReference>
<evidence type="ECO:0000259" key="3">
    <source>
        <dbReference type="Pfam" id="PF23361"/>
    </source>
</evidence>
<dbReference type="Gene3D" id="2.130.10.10">
    <property type="entry name" value="YVTN repeat-like/Quinoprotein amine dehydrogenase"/>
    <property type="match status" value="1"/>
</dbReference>
<feature type="domain" description="BBS7 GAE" evidence="2">
    <location>
        <begin position="381"/>
        <end position="489"/>
    </location>
</feature>
<evidence type="ECO:0000259" key="4">
    <source>
        <dbReference type="Pfam" id="PF23743"/>
    </source>
</evidence>
<dbReference type="Proteomes" id="UP000695000">
    <property type="component" value="Unplaced"/>
</dbReference>